<reference evidence="2 3" key="1">
    <citation type="journal article" date="2020" name="J Geophys Res Biogeosci">
        <title>Magnetotaxis as an Adaptation to Enable Bacterial Shuttling of Microbial Sulfur and Sulfur Cycling Across Aquatic Oxic#Anoxic Interfaces.</title>
        <authorList>
            <person name="Li J."/>
            <person name="Liu P."/>
            <person name="Wang J."/>
            <person name="Roberts A.P."/>
            <person name="Pan Y."/>
        </authorList>
    </citation>
    <scope>NUCLEOTIDE SEQUENCE [LARGE SCALE GENOMIC DNA]</scope>
    <source>
        <strain evidence="2 3">MYR-1_YQ</strain>
    </source>
</reference>
<feature type="transmembrane region" description="Helical" evidence="1">
    <location>
        <begin position="426"/>
        <end position="444"/>
    </location>
</feature>
<dbReference type="Proteomes" id="UP001196980">
    <property type="component" value="Unassembled WGS sequence"/>
</dbReference>
<evidence type="ECO:0008006" key="4">
    <source>
        <dbReference type="Google" id="ProtNLM"/>
    </source>
</evidence>
<evidence type="ECO:0000313" key="3">
    <source>
        <dbReference type="Proteomes" id="UP001196980"/>
    </source>
</evidence>
<proteinExistence type="predicted"/>
<evidence type="ECO:0000256" key="1">
    <source>
        <dbReference type="SAM" id="Phobius"/>
    </source>
</evidence>
<comment type="caution">
    <text evidence="2">The sequence shown here is derived from an EMBL/GenBank/DDBJ whole genome shotgun (WGS) entry which is preliminary data.</text>
</comment>
<feature type="non-terminal residue" evidence="2">
    <location>
        <position position="448"/>
    </location>
</feature>
<name>A0ABS6S4J2_9BACT</name>
<evidence type="ECO:0000313" key="2">
    <source>
        <dbReference type="EMBL" id="MBV6343525.1"/>
    </source>
</evidence>
<organism evidence="2 3">
    <name type="scientific">Candidatus Magnetobacterium casense</name>
    <dbReference type="NCBI Taxonomy" id="1455061"/>
    <lineage>
        <taxon>Bacteria</taxon>
        <taxon>Pseudomonadati</taxon>
        <taxon>Nitrospirota</taxon>
        <taxon>Thermodesulfovibrionia</taxon>
        <taxon>Thermodesulfovibrionales</taxon>
        <taxon>Candidatus Magnetobacteriaceae</taxon>
        <taxon>Candidatus Magnetobacterium</taxon>
    </lineage>
</organism>
<dbReference type="EMBL" id="JABXWD010000640">
    <property type="protein sequence ID" value="MBV6343525.1"/>
    <property type="molecule type" value="Genomic_DNA"/>
</dbReference>
<gene>
    <name evidence="2" type="ORF">HWQ67_18280</name>
</gene>
<keyword evidence="1" id="KW-0812">Transmembrane</keyword>
<accession>A0ABS6S4J2</accession>
<sequence>MATKISDIYSCYITLLFVCLLMIPENVFALTPKDFQYRAEINNATKPNTLYRIHLTPELLDKCAPGCNDLRLLDADNNEVPYVILQDILPADKVETYALQITHYEAGDTQVDIVMQMPNTHKPVSVIDLSIADRDFNKKAVLYASRNGTDWEFVTQEGIYDFTSQVDLRKTKLHFSASDYPLYRLILTDADMATAGSQQVIHLKYEGLDFSAFGVRNKKVRISAVKASTAATNQQRVVYDKKVFSGLPAKLDDRKNTVVMVDSPVPASSATLEASNPYYYRKVDVYYALSGQSGSVSYALYATHYVYSFPMIGQGASRDYFDLPPNPGRQYKFVVNNNNNPPLVVKSVALSWVKRDLFFVSLKDSGRYVLCFGGSSLKAPQYDLASFVNQGNYFERPFELAGPVVVTSNAGYKPPAQHLSRRVEKAILTVVIVTLVVLIGFWIYRLSA</sequence>
<keyword evidence="1" id="KW-1133">Transmembrane helix</keyword>
<dbReference type="RefSeq" id="WP_218254139.1">
    <property type="nucleotide sequence ID" value="NZ_JABXWD010000640.1"/>
</dbReference>
<keyword evidence="3" id="KW-1185">Reference proteome</keyword>
<protein>
    <recommendedName>
        <fullName evidence="4">DUF3999 family protein</fullName>
    </recommendedName>
</protein>
<keyword evidence="1" id="KW-0472">Membrane</keyword>